<keyword evidence="3" id="KW-0238">DNA-binding</keyword>
<accession>A0AAP9HIB0</accession>
<dbReference type="InterPro" id="IPR044946">
    <property type="entry name" value="Restrct_endonuc_typeI_TRD_sf"/>
</dbReference>
<dbReference type="EMBL" id="CP022954">
    <property type="protein sequence ID" value="QGV18798.1"/>
    <property type="molecule type" value="Genomic_DNA"/>
</dbReference>
<dbReference type="Pfam" id="PF01420">
    <property type="entry name" value="Methylase_S"/>
    <property type="match status" value="2"/>
</dbReference>
<dbReference type="Gene3D" id="3.90.220.20">
    <property type="entry name" value="DNA methylase specificity domains"/>
    <property type="match status" value="2"/>
</dbReference>
<dbReference type="Proteomes" id="UP000423274">
    <property type="component" value="Chromosome"/>
</dbReference>
<protein>
    <submittedName>
        <fullName evidence="5">Type I restriction-modification system, specificity subunit S</fullName>
    </submittedName>
</protein>
<sequence length="427" mass="48906">MSKDARNVPALRFKGYSDAWEKRKLGETNSYFTDGNYGESYPKESELSDKENGVPFLRGSNLRNGELIEDNANYITKEKHAELTSGHLVEDDIVLAVRGSLGALGYVKDENIDWNINSQLAVIRTDKSELSGKFLVQFLLSWRGQKELLSRNTGTALKQLPIKQLKDVPVPIVNLDEQKEIGALFSSIDNLIAATQDKLSFLKKMKMFFLQQIFPTKNHDVPQIRFDGFTDVWSHYKLGSLMRIDKEQEVKKELLTDIQKGFYVLAMRTFSMDGYIDHSKPYWLNHLDNVSDDKFLLPREFAILDADMDANLPKIGRVLLNASSEKYLLAAHVRKIQVKSGNDPIFIYALMRGNSVHERLKLEANGSISKRLLDKNVYKQSILVPNRSEQSRIGRLFFLLETTITLHQQKIKMLKQVKKSCLQNLFI</sequence>
<dbReference type="SUPFAM" id="SSF116734">
    <property type="entry name" value="DNA methylase specificity domain"/>
    <property type="match status" value="2"/>
</dbReference>
<name>A0AAP9HIB0_LACPA</name>
<evidence type="ECO:0000313" key="5">
    <source>
        <dbReference type="EMBL" id="QGV18798.1"/>
    </source>
</evidence>
<keyword evidence="2" id="KW-0680">Restriction system</keyword>
<comment type="similarity">
    <text evidence="1">Belongs to the type-I restriction system S methylase family.</text>
</comment>
<feature type="domain" description="Type I restriction modification DNA specificity" evidence="4">
    <location>
        <begin position="233"/>
        <end position="415"/>
    </location>
</feature>
<evidence type="ECO:0000259" key="4">
    <source>
        <dbReference type="Pfam" id="PF01420"/>
    </source>
</evidence>
<evidence type="ECO:0000256" key="3">
    <source>
        <dbReference type="ARBA" id="ARBA00023125"/>
    </source>
</evidence>
<dbReference type="PANTHER" id="PTHR30408">
    <property type="entry name" value="TYPE-1 RESTRICTION ENZYME ECOKI SPECIFICITY PROTEIN"/>
    <property type="match status" value="1"/>
</dbReference>
<dbReference type="InterPro" id="IPR052021">
    <property type="entry name" value="Type-I_RS_S_subunit"/>
</dbReference>
<evidence type="ECO:0000256" key="2">
    <source>
        <dbReference type="ARBA" id="ARBA00022747"/>
    </source>
</evidence>
<reference evidence="5 6" key="1">
    <citation type="submission" date="2017-08" db="EMBL/GenBank/DDBJ databases">
        <title>Genome sequence, comparative genomics and functional analysis of the highly adhesive Lactobacillus paracasei Kobulty strain.</title>
        <authorList>
            <person name="Koryszewska-Baginska A."/>
            <person name="Grynberg M."/>
            <person name="Aleksandrzak-Piekarczyk T."/>
        </authorList>
    </citation>
    <scope>NUCLEOTIDE SEQUENCE [LARGE SCALE GENOMIC DNA]</scope>
    <source>
        <strain evidence="5 6">IBB3423</strain>
    </source>
</reference>
<dbReference type="RefSeq" id="WP_080940797.1">
    <property type="nucleotide sequence ID" value="NZ_CP022954.1"/>
</dbReference>
<dbReference type="AlphaFoldDB" id="A0AAP9HIB0"/>
<dbReference type="GO" id="GO:0003677">
    <property type="term" value="F:DNA binding"/>
    <property type="evidence" value="ECO:0007669"/>
    <property type="project" value="UniProtKB-KW"/>
</dbReference>
<organism evidence="5 6">
    <name type="scientific">Lacticaseibacillus paracasei subsp. paracasei</name>
    <dbReference type="NCBI Taxonomy" id="47714"/>
    <lineage>
        <taxon>Bacteria</taxon>
        <taxon>Bacillati</taxon>
        <taxon>Bacillota</taxon>
        <taxon>Bacilli</taxon>
        <taxon>Lactobacillales</taxon>
        <taxon>Lactobacillaceae</taxon>
        <taxon>Lacticaseibacillus</taxon>
    </lineage>
</organism>
<dbReference type="InterPro" id="IPR000055">
    <property type="entry name" value="Restrct_endonuc_typeI_TRD"/>
</dbReference>
<dbReference type="REBASE" id="368971">
    <property type="entry name" value="S1.Lpa3423ORF2292P"/>
</dbReference>
<dbReference type="GO" id="GO:0009307">
    <property type="term" value="P:DNA restriction-modification system"/>
    <property type="evidence" value="ECO:0007669"/>
    <property type="project" value="UniProtKB-KW"/>
</dbReference>
<feature type="domain" description="Type I restriction modification DNA specificity" evidence="4">
    <location>
        <begin position="19"/>
        <end position="199"/>
    </location>
</feature>
<dbReference type="PANTHER" id="PTHR30408:SF12">
    <property type="entry name" value="TYPE I RESTRICTION ENZYME MJAVIII SPECIFICITY SUBUNIT"/>
    <property type="match status" value="1"/>
</dbReference>
<evidence type="ECO:0000313" key="6">
    <source>
        <dbReference type="Proteomes" id="UP000423274"/>
    </source>
</evidence>
<proteinExistence type="inferred from homology"/>
<gene>
    <name evidence="5" type="ORF">LCAKO_2291</name>
</gene>
<evidence type="ECO:0000256" key="1">
    <source>
        <dbReference type="ARBA" id="ARBA00010923"/>
    </source>
</evidence>